<feature type="domain" description="Chorismate-utilising enzyme C-terminal" evidence="6">
    <location>
        <begin position="262"/>
        <end position="514"/>
    </location>
</feature>
<evidence type="ECO:0000256" key="2">
    <source>
        <dbReference type="NCBIfam" id="TIGR01815"/>
    </source>
</evidence>
<protein>
    <recommendedName>
        <fullName evidence="2 3">Anthranilate synthase</fullName>
        <ecNumber evidence="2 3">4.1.3.27</ecNumber>
    </recommendedName>
</protein>
<evidence type="ECO:0000259" key="7">
    <source>
        <dbReference type="Pfam" id="PF04715"/>
    </source>
</evidence>
<keyword evidence="3 8" id="KW-0456">Lyase</keyword>
<evidence type="ECO:0000313" key="8">
    <source>
        <dbReference type="EMBL" id="KEO57367.1"/>
    </source>
</evidence>
<dbReference type="NCBIfam" id="NF010081">
    <property type="entry name" value="PRK13566.1"/>
    <property type="match status" value="1"/>
</dbReference>
<dbReference type="PANTHER" id="PTHR11236">
    <property type="entry name" value="AMINOBENZOATE/ANTHRANILATE SYNTHASE"/>
    <property type="match status" value="1"/>
</dbReference>
<dbReference type="Gene3D" id="3.40.50.880">
    <property type="match status" value="1"/>
</dbReference>
<dbReference type="Proteomes" id="UP000027463">
    <property type="component" value="Unassembled WGS sequence"/>
</dbReference>
<accession>A0ABR4TS17</accession>
<evidence type="ECO:0000259" key="5">
    <source>
        <dbReference type="Pfam" id="PF00117"/>
    </source>
</evidence>
<feature type="domain" description="Glutamine amidotransferase" evidence="5">
    <location>
        <begin position="544"/>
        <end position="719"/>
    </location>
</feature>
<dbReference type="NCBIfam" id="TIGR01815">
    <property type="entry name" value="TrpE-clade3"/>
    <property type="match status" value="1"/>
</dbReference>
<dbReference type="InterPro" id="IPR005801">
    <property type="entry name" value="ADC_synthase"/>
</dbReference>
<evidence type="ECO:0000256" key="4">
    <source>
        <dbReference type="SAM" id="MobiDB-lite"/>
    </source>
</evidence>
<dbReference type="InterPro" id="IPR019999">
    <property type="entry name" value="Anth_synth_I-like"/>
</dbReference>
<proteinExistence type="predicted"/>
<comment type="catalytic activity">
    <reaction evidence="3">
        <text>chorismate + L-glutamine = anthranilate + pyruvate + L-glutamate + H(+)</text>
        <dbReference type="Rhea" id="RHEA:21732"/>
        <dbReference type="ChEBI" id="CHEBI:15361"/>
        <dbReference type="ChEBI" id="CHEBI:15378"/>
        <dbReference type="ChEBI" id="CHEBI:16567"/>
        <dbReference type="ChEBI" id="CHEBI:29748"/>
        <dbReference type="ChEBI" id="CHEBI:29985"/>
        <dbReference type="ChEBI" id="CHEBI:58359"/>
        <dbReference type="EC" id="4.1.3.27"/>
    </reaction>
</comment>
<evidence type="ECO:0000256" key="1">
    <source>
        <dbReference type="ARBA" id="ARBA00022962"/>
    </source>
</evidence>
<dbReference type="Pfam" id="PF00117">
    <property type="entry name" value="GATase"/>
    <property type="match status" value="1"/>
</dbReference>
<keyword evidence="1" id="KW-0315">Glutamine amidotransferase</keyword>
<dbReference type="CDD" id="cd01743">
    <property type="entry name" value="GATase1_Anthranilate_Synthase"/>
    <property type="match status" value="1"/>
</dbReference>
<keyword evidence="9" id="KW-1185">Reference proteome</keyword>
<dbReference type="InterPro" id="IPR017926">
    <property type="entry name" value="GATASE"/>
</dbReference>
<feature type="region of interest" description="Disordered" evidence="4">
    <location>
        <begin position="1"/>
        <end position="24"/>
    </location>
</feature>
<dbReference type="InterPro" id="IPR029062">
    <property type="entry name" value="Class_I_gatase-like"/>
</dbReference>
<feature type="compositionally biased region" description="Acidic residues" evidence="4">
    <location>
        <begin position="743"/>
        <end position="752"/>
    </location>
</feature>
<dbReference type="GO" id="GO:0004049">
    <property type="term" value="F:anthranilate synthase activity"/>
    <property type="evidence" value="ECO:0007669"/>
    <property type="project" value="UniProtKB-EC"/>
</dbReference>
<comment type="pathway">
    <text evidence="3">Amino-acid biosynthesis; L-tryptophan biosynthesis; L-tryptophan from chorismate: step 1/5.</text>
</comment>
<dbReference type="Pfam" id="PF04715">
    <property type="entry name" value="Anth_synt_I_N"/>
    <property type="match status" value="1"/>
</dbReference>
<keyword evidence="3" id="KW-0028">Amino-acid biosynthesis</keyword>
<evidence type="ECO:0000256" key="3">
    <source>
        <dbReference type="PIRNR" id="PIRNR036934"/>
    </source>
</evidence>
<dbReference type="PIRSF" id="PIRSF036934">
    <property type="entry name" value="TrpE-G"/>
    <property type="match status" value="1"/>
</dbReference>
<dbReference type="Gene3D" id="3.60.120.10">
    <property type="entry name" value="Anthranilate synthase"/>
    <property type="match status" value="1"/>
</dbReference>
<organism evidence="8 9">
    <name type="scientific">Thalassospira permensis NBRC 106175</name>
    <dbReference type="NCBI Taxonomy" id="1353532"/>
    <lineage>
        <taxon>Bacteria</taxon>
        <taxon>Pseudomonadati</taxon>
        <taxon>Pseudomonadota</taxon>
        <taxon>Alphaproteobacteria</taxon>
        <taxon>Rhodospirillales</taxon>
        <taxon>Thalassospiraceae</taxon>
        <taxon>Thalassospira</taxon>
    </lineage>
</organism>
<gene>
    <name evidence="8" type="ORF">SMB34_16435</name>
</gene>
<dbReference type="InterPro" id="IPR006221">
    <property type="entry name" value="TrpG/PapA_dom"/>
</dbReference>
<dbReference type="InterPro" id="IPR015890">
    <property type="entry name" value="Chorismate_C"/>
</dbReference>
<dbReference type="InterPro" id="IPR006805">
    <property type="entry name" value="Anth_synth_I_N"/>
</dbReference>
<dbReference type="EMBL" id="AUNC01000013">
    <property type="protein sequence ID" value="KEO57367.1"/>
    <property type="molecule type" value="Genomic_DNA"/>
</dbReference>
<keyword evidence="3" id="KW-0822">Tryptophan biosynthesis</keyword>
<evidence type="ECO:0000313" key="9">
    <source>
        <dbReference type="Proteomes" id="UP000027463"/>
    </source>
</evidence>
<evidence type="ECO:0000259" key="6">
    <source>
        <dbReference type="Pfam" id="PF00425"/>
    </source>
</evidence>
<sequence>MLLRQRPANGVLDVTNPTSETSSEYRYTTDGGIAIIRRQTEITYENATENLIDALDRTKGVLLSSSYEFPGRYSRWDMGFAKPPLEITGRERGFAIRALNDRGQALLPVIENALADHAHIEGLTKGDDGLYGYVGKAAAWFPEEERSQQPSLFSVVRAIRDLFAHKGEERLGLYGAFGYDIALHFEQIALTQDRSSDHKDVHLYLPDQMITVDHASKVATLFEYEFIAPDGHSTAGLDHIAQDHPPSHGANGIVENDMKDGEYAAVVDETKPRFARGELFEVVPSRVFRTECKTAPSEIFRRLKRRNPAPYGFLINLGDGEHLIGASPEMYVRVTGQRIETCPISGTIARGRDAIEDAENIRTLLNSAKEESELTMCTDVDRNDKARVCKPGSIRILGRRQIEMYSRLIHTVDHVEGRLREGFDALDAFLTHCWAVTVTGAPKRAAMKHIETVERSPRAWYGGAIGAVLCNGDLNTGLTLRTVRLKQGVAEVRAGATLLFDSQSAAEEAETVLKASAMIDAVTRDAKDEATIDPTISGVGKRVLLIDHEDSFVQNLASYIRATGAETLTFRPGFPDEAFDDFKPDLVFLSPGPGRPDDYGLRQSIERALAAGLPVFGVCLGLQGIVEFFGGSLGQLDTPMHGKPSKVKLDPSDPLFEGLPDEIVVGRYHSLFADLASLPADLKVTARSNDGVVMGIRHQSLPISAVQFHPESLLTLQGDVGMRMIANLLRNPHGILPEKAEIPDADEGDKDDETAAKAA</sequence>
<feature type="region of interest" description="Disordered" evidence="4">
    <location>
        <begin position="737"/>
        <end position="759"/>
    </location>
</feature>
<dbReference type="PRINTS" id="PR00097">
    <property type="entry name" value="ANTSNTHASEII"/>
</dbReference>
<reference evidence="8 9" key="1">
    <citation type="submission" date="2013-07" db="EMBL/GenBank/DDBJ databases">
        <title>Thalassospira permensis NBRC 106175 Genome Sequencing.</title>
        <authorList>
            <person name="Lai Q."/>
            <person name="Shao Z."/>
        </authorList>
    </citation>
    <scope>NUCLEOTIDE SEQUENCE [LARGE SCALE GENOMIC DNA]</scope>
    <source>
        <strain evidence="8 9">NBRC 106175</strain>
    </source>
</reference>
<dbReference type="PANTHER" id="PTHR11236:SF9">
    <property type="entry name" value="ANTHRANILATE SYNTHASE COMPONENT 1"/>
    <property type="match status" value="1"/>
</dbReference>
<name>A0ABR4TS17_9PROT</name>
<keyword evidence="3" id="KW-0057">Aromatic amino acid biosynthesis</keyword>
<dbReference type="EC" id="4.1.3.27" evidence="2 3"/>
<comment type="caution">
    <text evidence="8">The sequence shown here is derived from an EMBL/GenBank/DDBJ whole genome shotgun (WGS) entry which is preliminary data.</text>
</comment>
<dbReference type="SUPFAM" id="SSF56322">
    <property type="entry name" value="ADC synthase"/>
    <property type="match status" value="1"/>
</dbReference>
<dbReference type="Pfam" id="PF00425">
    <property type="entry name" value="Chorismate_bind"/>
    <property type="match status" value="1"/>
</dbReference>
<dbReference type="PRINTS" id="PR00096">
    <property type="entry name" value="GATASE"/>
</dbReference>
<dbReference type="SUPFAM" id="SSF52317">
    <property type="entry name" value="Class I glutamine amidotransferase-like"/>
    <property type="match status" value="1"/>
</dbReference>
<dbReference type="InterPro" id="IPR010112">
    <property type="entry name" value="TrpE-G_bact"/>
</dbReference>
<dbReference type="NCBIfam" id="TIGR00566">
    <property type="entry name" value="trpG_papA"/>
    <property type="match status" value="1"/>
</dbReference>
<dbReference type="PROSITE" id="PS51273">
    <property type="entry name" value="GATASE_TYPE_1"/>
    <property type="match status" value="1"/>
</dbReference>
<feature type="domain" description="Anthranilate synthase component I N-terminal" evidence="7">
    <location>
        <begin position="53"/>
        <end position="220"/>
    </location>
</feature>